<proteinExistence type="predicted"/>
<protein>
    <submittedName>
        <fullName evidence="2">Uncharacterized protein</fullName>
    </submittedName>
</protein>
<feature type="transmembrane region" description="Helical" evidence="1">
    <location>
        <begin position="12"/>
        <end position="29"/>
    </location>
</feature>
<name>A0A173TBK3_ANAHA</name>
<accession>A0A173TBK3</accession>
<gene>
    <name evidence="2" type="ORF">ERS852425_01926</name>
</gene>
<evidence type="ECO:0000313" key="3">
    <source>
        <dbReference type="Proteomes" id="UP000095598"/>
    </source>
</evidence>
<dbReference type="RefSeq" id="WP_055258825.1">
    <property type="nucleotide sequence ID" value="NZ_CYXT01000014.1"/>
</dbReference>
<dbReference type="AlphaFoldDB" id="A0A173TBK3"/>
<feature type="transmembrane region" description="Helical" evidence="1">
    <location>
        <begin position="114"/>
        <end position="133"/>
    </location>
</feature>
<keyword evidence="1" id="KW-0472">Membrane</keyword>
<feature type="transmembrane region" description="Helical" evidence="1">
    <location>
        <begin position="92"/>
        <end position="108"/>
    </location>
</feature>
<sequence>MSKKTKIIATRSVFFFDNCFLLLLIWQGLERFFYGKVMLSSFDTFVAVTMLPVLWNMAEYLTLGVNGIRLGPSENYKKNFMYERISCVVKKLIVYVGVWLLGFCIFDQKNNYRNVLLVTCIIGIIFTVCLWITSKYIIAKQDNPNFFQNAIESICTDVSEVIPNNSAKSSVEKDDNQKFLSNRIYLIFKEGNQCCYELYNPSSYDNDFLGFQVNFYRFEFLKLNNTRKKLVLDLLNQALDTNTLDLPDLMFSLKSYKIAYNLIFVPTPNMTNEEAINAYTTRFLPFYRDCLNAKLYKPIQ</sequence>
<reference evidence="2 3" key="1">
    <citation type="submission" date="2015-09" db="EMBL/GenBank/DDBJ databases">
        <authorList>
            <consortium name="Pathogen Informatics"/>
        </authorList>
    </citation>
    <scope>NUCLEOTIDE SEQUENCE [LARGE SCALE GENOMIC DNA]</scope>
    <source>
        <strain evidence="2 3">2789STDY5608868</strain>
    </source>
</reference>
<evidence type="ECO:0000313" key="2">
    <source>
        <dbReference type="EMBL" id="CUM99476.1"/>
    </source>
</evidence>
<organism evidence="2 3">
    <name type="scientific">Anaerostipes hadrus</name>
    <dbReference type="NCBI Taxonomy" id="649756"/>
    <lineage>
        <taxon>Bacteria</taxon>
        <taxon>Bacillati</taxon>
        <taxon>Bacillota</taxon>
        <taxon>Clostridia</taxon>
        <taxon>Lachnospirales</taxon>
        <taxon>Lachnospiraceae</taxon>
        <taxon>Anaerostipes</taxon>
    </lineage>
</organism>
<keyword evidence="1" id="KW-1133">Transmembrane helix</keyword>
<dbReference type="EMBL" id="CYXT01000014">
    <property type="protein sequence ID" value="CUM99476.1"/>
    <property type="molecule type" value="Genomic_DNA"/>
</dbReference>
<dbReference type="Proteomes" id="UP000095598">
    <property type="component" value="Unassembled WGS sequence"/>
</dbReference>
<keyword evidence="1" id="KW-0812">Transmembrane</keyword>
<evidence type="ECO:0000256" key="1">
    <source>
        <dbReference type="SAM" id="Phobius"/>
    </source>
</evidence>
<feature type="transmembrane region" description="Helical" evidence="1">
    <location>
        <begin position="49"/>
        <end position="71"/>
    </location>
</feature>